<keyword evidence="5" id="KW-0479">Metal-binding</keyword>
<feature type="region of interest" description="Disordered" evidence="12">
    <location>
        <begin position="368"/>
        <end position="412"/>
    </location>
</feature>
<comment type="subcellular location">
    <subcellularLocation>
        <location evidence="1">Nucleus</location>
    </subcellularLocation>
</comment>
<evidence type="ECO:0000256" key="2">
    <source>
        <dbReference type="ARBA" id="ARBA00004718"/>
    </source>
</evidence>
<evidence type="ECO:0000256" key="7">
    <source>
        <dbReference type="ARBA" id="ARBA00022786"/>
    </source>
</evidence>
<dbReference type="PANTHER" id="PTHR21330">
    <property type="entry name" value="E3 SUMO-PROTEIN LIGASE NSE2"/>
    <property type="match status" value="1"/>
</dbReference>
<keyword evidence="8" id="KW-0862">Zinc</keyword>
<dbReference type="STRING" id="1159556.A0A063BPJ3"/>
<dbReference type="InterPro" id="IPR026846">
    <property type="entry name" value="Nse2(Mms21)"/>
</dbReference>
<dbReference type="GO" id="GO:0030915">
    <property type="term" value="C:Smc5-Smc6 complex"/>
    <property type="evidence" value="ECO:0007669"/>
    <property type="project" value="InterPro"/>
</dbReference>
<name>A0A063BPJ3_USTVR</name>
<feature type="compositionally biased region" description="Basic and acidic residues" evidence="12">
    <location>
        <begin position="397"/>
        <end position="412"/>
    </location>
</feature>
<dbReference type="Gene3D" id="3.30.40.10">
    <property type="entry name" value="Zinc/RING finger domain, C3HC4 (zinc finger)"/>
    <property type="match status" value="1"/>
</dbReference>
<feature type="compositionally biased region" description="Acidic residues" evidence="12">
    <location>
        <begin position="377"/>
        <end position="391"/>
    </location>
</feature>
<reference evidence="17" key="2">
    <citation type="journal article" date="2016" name="Genome Announc.">
        <title>Genome sequence of Ustilaginoidea virens IPU010, a rice pathogenic fungus causing false smut.</title>
        <authorList>
            <person name="Kumagai T."/>
            <person name="Ishii T."/>
            <person name="Terai G."/>
            <person name="Umemura M."/>
            <person name="Machida M."/>
            <person name="Asai K."/>
        </authorList>
    </citation>
    <scope>NUCLEOTIDE SEQUENCE [LARGE SCALE GENOMIC DNA]</scope>
    <source>
        <strain evidence="17">IPU010</strain>
    </source>
</reference>
<dbReference type="Pfam" id="PF11789">
    <property type="entry name" value="zf-Nse"/>
    <property type="match status" value="1"/>
</dbReference>
<dbReference type="PANTHER" id="PTHR21330:SF1">
    <property type="entry name" value="E3 SUMO-PROTEIN LIGASE NSE2"/>
    <property type="match status" value="1"/>
</dbReference>
<gene>
    <name evidence="15" type="ORF">UV8b_00500</name>
    <name evidence="14" type="ORF">UVI_02027830</name>
</gene>
<dbReference type="KEGG" id="uvi:66061278"/>
<dbReference type="RefSeq" id="XP_042993932.1">
    <property type="nucleotide sequence ID" value="XM_043137998.1"/>
</dbReference>
<feature type="compositionally biased region" description="Basic and acidic residues" evidence="12">
    <location>
        <begin position="161"/>
        <end position="173"/>
    </location>
</feature>
<evidence type="ECO:0000259" key="13">
    <source>
        <dbReference type="PROSITE" id="PS51044"/>
    </source>
</evidence>
<dbReference type="SUPFAM" id="SSF57850">
    <property type="entry name" value="RING/U-box"/>
    <property type="match status" value="1"/>
</dbReference>
<evidence type="ECO:0000256" key="6">
    <source>
        <dbReference type="ARBA" id="ARBA00022771"/>
    </source>
</evidence>
<dbReference type="HOGENOM" id="CLU_028753_0_0_1"/>
<evidence type="ECO:0000256" key="11">
    <source>
        <dbReference type="SAM" id="Coils"/>
    </source>
</evidence>
<feature type="region of interest" description="Disordered" evidence="12">
    <location>
        <begin position="153"/>
        <end position="195"/>
    </location>
</feature>
<protein>
    <recommendedName>
        <fullName evidence="13">SP-RING-type domain-containing protein</fullName>
    </recommendedName>
</protein>
<dbReference type="Proteomes" id="UP000027002">
    <property type="component" value="Chromosome 1"/>
</dbReference>
<organism evidence="14 17">
    <name type="scientific">Ustilaginoidea virens</name>
    <name type="common">Rice false smut fungus</name>
    <name type="synonym">Villosiclava virens</name>
    <dbReference type="NCBI Taxonomy" id="1159556"/>
    <lineage>
        <taxon>Eukaryota</taxon>
        <taxon>Fungi</taxon>
        <taxon>Dikarya</taxon>
        <taxon>Ascomycota</taxon>
        <taxon>Pezizomycotina</taxon>
        <taxon>Sordariomycetes</taxon>
        <taxon>Hypocreomycetidae</taxon>
        <taxon>Hypocreales</taxon>
        <taxon>Clavicipitaceae</taxon>
        <taxon>Ustilaginoidea</taxon>
    </lineage>
</organism>
<proteinExistence type="inferred from homology"/>
<dbReference type="GO" id="GO:0008270">
    <property type="term" value="F:zinc ion binding"/>
    <property type="evidence" value="ECO:0007669"/>
    <property type="project" value="UniProtKB-KW"/>
</dbReference>
<dbReference type="InterPro" id="IPR004181">
    <property type="entry name" value="Znf_MIZ"/>
</dbReference>
<comment type="pathway">
    <text evidence="2">Protein modification; protein sumoylation.</text>
</comment>
<evidence type="ECO:0000256" key="12">
    <source>
        <dbReference type="SAM" id="MobiDB-lite"/>
    </source>
</evidence>
<dbReference type="Proteomes" id="UP000054053">
    <property type="component" value="Unassembled WGS sequence"/>
</dbReference>
<sequence>MSRRLLNRARPSGKDPSSFRAPAPLPDYQSPSCRLNDHARRALGDLLDNRGTASYEDHLKASVRHLGLGVGDLHERLATQQDRLRNLRRRRLEKDADKTADEERLETHLAQLQDDVDELTRDSEQALRDVIDHQVEVQHHAAVLGDLFASASTAAPAGRPRARESRRQRVGEKQEDDPPNPPGTMDWGASQDDAHEPAPSIVAAFQDAVAKKQAEYEAQTHHQRYALHNDYIGFKKIWHDAAAGGDGTPLPDASQWFRSDGRPVMSRPGAKNRRSTMGDDDDDDDDDDVAVAREFLSLNCPLTLRQMEEPYSNMKCKHTFEKSAILDYLSGGGTSQCPQTGCHQEVSKSRFDQDFYLDEAILRRIKRAKQAQRATDDMDVEDNDGQDDVPDESLVFENERRVREREAKKERL</sequence>
<dbReference type="PROSITE" id="PS51044">
    <property type="entry name" value="ZF_SP_RING"/>
    <property type="match status" value="1"/>
</dbReference>
<dbReference type="EMBL" id="CP072753">
    <property type="protein sequence ID" value="QUC16259.1"/>
    <property type="molecule type" value="Genomic_DNA"/>
</dbReference>
<dbReference type="GO" id="GO:0061665">
    <property type="term" value="F:SUMO ligase activity"/>
    <property type="evidence" value="ECO:0007669"/>
    <property type="project" value="TreeGrafter"/>
</dbReference>
<reference evidence="15" key="3">
    <citation type="submission" date="2020-03" db="EMBL/GenBank/DDBJ databases">
        <title>A mixture of massive structural variations and highly conserved coding sequences in Ustilaginoidea virens genome.</title>
        <authorList>
            <person name="Zhang K."/>
            <person name="Zhao Z."/>
            <person name="Zhang Z."/>
            <person name="Li Y."/>
            <person name="Hsiang T."/>
            <person name="Sun W."/>
        </authorList>
    </citation>
    <scope>NUCLEOTIDE SEQUENCE</scope>
    <source>
        <strain evidence="15">UV-8b</strain>
    </source>
</reference>
<evidence type="ECO:0000313" key="15">
    <source>
        <dbReference type="EMBL" id="QUC16259.1"/>
    </source>
</evidence>
<accession>A0A063BPJ3</accession>
<dbReference type="GO" id="GO:0000724">
    <property type="term" value="P:double-strand break repair via homologous recombination"/>
    <property type="evidence" value="ECO:0007669"/>
    <property type="project" value="InterPro"/>
</dbReference>
<evidence type="ECO:0000313" key="17">
    <source>
        <dbReference type="Proteomes" id="UP000054053"/>
    </source>
</evidence>
<keyword evidence="9" id="KW-0539">Nucleus</keyword>
<keyword evidence="4" id="KW-0808">Transferase</keyword>
<feature type="domain" description="SP-RING-type" evidence="13">
    <location>
        <begin position="285"/>
        <end position="370"/>
    </location>
</feature>
<dbReference type="GO" id="GO:0005634">
    <property type="term" value="C:nucleus"/>
    <property type="evidence" value="ECO:0007669"/>
    <property type="project" value="UniProtKB-SubCell"/>
</dbReference>
<evidence type="ECO:0000256" key="8">
    <source>
        <dbReference type="ARBA" id="ARBA00022833"/>
    </source>
</evidence>
<feature type="region of interest" description="Disordered" evidence="12">
    <location>
        <begin position="1"/>
        <end position="33"/>
    </location>
</feature>
<evidence type="ECO:0000256" key="4">
    <source>
        <dbReference type="ARBA" id="ARBA00022679"/>
    </source>
</evidence>
<feature type="compositionally biased region" description="Acidic residues" evidence="12">
    <location>
        <begin position="278"/>
        <end position="287"/>
    </location>
</feature>
<evidence type="ECO:0000256" key="5">
    <source>
        <dbReference type="ARBA" id="ARBA00022723"/>
    </source>
</evidence>
<comment type="similarity">
    <text evidence="3">Belongs to the NSE2 family.</text>
</comment>
<feature type="region of interest" description="Disordered" evidence="12">
    <location>
        <begin position="249"/>
        <end position="287"/>
    </location>
</feature>
<dbReference type="EMBL" id="BBTG02000011">
    <property type="protein sequence ID" value="GAO14989.1"/>
    <property type="molecule type" value="Genomic_DNA"/>
</dbReference>
<evidence type="ECO:0000256" key="9">
    <source>
        <dbReference type="ARBA" id="ARBA00023242"/>
    </source>
</evidence>
<evidence type="ECO:0000256" key="1">
    <source>
        <dbReference type="ARBA" id="ARBA00004123"/>
    </source>
</evidence>
<evidence type="ECO:0000256" key="3">
    <source>
        <dbReference type="ARBA" id="ARBA00008212"/>
    </source>
</evidence>
<keyword evidence="11" id="KW-0175">Coiled coil</keyword>
<dbReference type="InterPro" id="IPR013083">
    <property type="entry name" value="Znf_RING/FYVE/PHD"/>
</dbReference>
<keyword evidence="7" id="KW-0833">Ubl conjugation pathway</keyword>
<dbReference type="UniPathway" id="UPA00886"/>
<feature type="coiled-coil region" evidence="11">
    <location>
        <begin position="70"/>
        <end position="129"/>
    </location>
</feature>
<evidence type="ECO:0000256" key="10">
    <source>
        <dbReference type="PROSITE-ProRule" id="PRU00452"/>
    </source>
</evidence>
<evidence type="ECO:0000313" key="14">
    <source>
        <dbReference type="EMBL" id="GAO14989.1"/>
    </source>
</evidence>
<evidence type="ECO:0000313" key="16">
    <source>
        <dbReference type="Proteomes" id="UP000027002"/>
    </source>
</evidence>
<dbReference type="GeneID" id="66061278"/>
<keyword evidence="6 10" id="KW-0863">Zinc-finger</keyword>
<keyword evidence="16" id="KW-1185">Reference proteome</keyword>
<dbReference type="GO" id="GO:0016925">
    <property type="term" value="P:protein sumoylation"/>
    <property type="evidence" value="ECO:0007669"/>
    <property type="project" value="UniProtKB-UniPathway"/>
</dbReference>
<reference evidence="14" key="1">
    <citation type="journal article" date="2016" name="Genome Announc.">
        <title>Genome Sequence of Ustilaginoidea virens IPU010, a Rice Pathogenic Fungus Causing False Smut.</title>
        <authorList>
            <person name="Kumagai T."/>
            <person name="Ishii T."/>
            <person name="Terai G."/>
            <person name="Umemura M."/>
            <person name="Machida M."/>
            <person name="Asai K."/>
        </authorList>
    </citation>
    <scope>NUCLEOTIDE SEQUENCE [LARGE SCALE GENOMIC DNA]</scope>
    <source>
        <strain evidence="14">IPU010</strain>
    </source>
</reference>
<dbReference type="OrthoDB" id="26899at2759"/>
<dbReference type="CDD" id="cd16651">
    <property type="entry name" value="SPL-RING_NSE2"/>
    <property type="match status" value="1"/>
</dbReference>
<dbReference type="AlphaFoldDB" id="A0A063BPJ3"/>